<evidence type="ECO:0000313" key="14">
    <source>
        <dbReference type="EMBL" id="GHF48102.1"/>
    </source>
</evidence>
<comment type="caution">
    <text evidence="14">The sequence shown here is derived from an EMBL/GenBank/DDBJ whole genome shotgun (WGS) entry which is preliminary data.</text>
</comment>
<feature type="binding site" evidence="12">
    <location>
        <begin position="9"/>
        <end position="11"/>
    </location>
    <ligand>
        <name>substrate</name>
    </ligand>
</feature>
<comment type="activity regulation">
    <text evidence="12">Activated by a monovalent cation that binds near, but not in, the active site. The most likely occupant of the site in vivo is potassium. Ion binding induces a conformational change that may alter substrate affinity.</text>
</comment>
<comment type="function">
    <text evidence="12">Catalyzes the phosphorylation of ribose at O-5 in a reaction requiring ATP and magnesium. The resulting D-ribose-5-phosphate can then be used either for sythesis of nucleotides, histidine, and tryptophan, or as a component of the pentose phosphate pathway.</text>
</comment>
<keyword evidence="11 12" id="KW-0119">Carbohydrate metabolism</keyword>
<comment type="subcellular location">
    <subcellularLocation>
        <location evidence="12">Cytoplasm</location>
    </subcellularLocation>
</comment>
<dbReference type="Pfam" id="PF00294">
    <property type="entry name" value="PfkB"/>
    <property type="match status" value="1"/>
</dbReference>
<dbReference type="InterPro" id="IPR002173">
    <property type="entry name" value="Carboh/pur_kinase_PfkB_CS"/>
</dbReference>
<comment type="similarity">
    <text evidence="1">Belongs to the carbohydrate kinase pfkB family.</text>
</comment>
<dbReference type="InterPro" id="IPR029056">
    <property type="entry name" value="Ribokinase-like"/>
</dbReference>
<keyword evidence="9 12" id="KW-0460">Magnesium</keyword>
<evidence type="ECO:0000259" key="13">
    <source>
        <dbReference type="Pfam" id="PF00294"/>
    </source>
</evidence>
<keyword evidence="4 12" id="KW-0808">Transferase</keyword>
<keyword evidence="5 12" id="KW-0479">Metal-binding</keyword>
<feature type="binding site" evidence="12">
    <location>
        <begin position="222"/>
        <end position="227"/>
    </location>
    <ligand>
        <name>ATP</name>
        <dbReference type="ChEBI" id="CHEBI:30616"/>
    </ligand>
</feature>
<keyword evidence="12" id="KW-0963">Cytoplasm</keyword>
<dbReference type="PROSITE" id="PS00584">
    <property type="entry name" value="PFKB_KINASES_2"/>
    <property type="match status" value="1"/>
</dbReference>
<feature type="binding site" evidence="12">
    <location>
        <begin position="254"/>
        <end position="255"/>
    </location>
    <ligand>
        <name>ATP</name>
        <dbReference type="ChEBI" id="CHEBI:30616"/>
    </ligand>
</feature>
<dbReference type="CDD" id="cd01174">
    <property type="entry name" value="ribokinase"/>
    <property type="match status" value="1"/>
</dbReference>
<dbReference type="GO" id="GO:0004747">
    <property type="term" value="F:ribokinase activity"/>
    <property type="evidence" value="ECO:0007669"/>
    <property type="project" value="UniProtKB-UniRule"/>
</dbReference>
<protein>
    <recommendedName>
        <fullName evidence="3 12">Ribokinase</fullName>
        <shortName evidence="12">RK</shortName>
        <ecNumber evidence="2 12">2.7.1.15</ecNumber>
    </recommendedName>
</protein>
<dbReference type="RefSeq" id="WP_189679896.1">
    <property type="nucleotide sequence ID" value="NZ_BNCJ01000004.1"/>
</dbReference>
<feature type="binding site" evidence="12">
    <location>
        <position position="136"/>
    </location>
    <ligand>
        <name>substrate</name>
    </ligand>
</feature>
<evidence type="ECO:0000256" key="10">
    <source>
        <dbReference type="ARBA" id="ARBA00022958"/>
    </source>
</evidence>
<keyword evidence="10 12" id="KW-0630">Potassium</keyword>
<dbReference type="AlphaFoldDB" id="A0A8J3GXQ4"/>
<proteinExistence type="inferred from homology"/>
<feature type="binding site" evidence="12">
    <location>
        <position position="285"/>
    </location>
    <ligand>
        <name>K(+)</name>
        <dbReference type="ChEBI" id="CHEBI:29103"/>
    </ligand>
</feature>
<comment type="pathway">
    <text evidence="12">Carbohydrate metabolism; D-ribose degradation; D-ribose 5-phosphate from beta-D-ribopyranose: step 2/2.</text>
</comment>
<evidence type="ECO:0000256" key="7">
    <source>
        <dbReference type="ARBA" id="ARBA00022777"/>
    </source>
</evidence>
<dbReference type="HAMAP" id="MF_01987">
    <property type="entry name" value="Ribokinase"/>
    <property type="match status" value="1"/>
</dbReference>
<evidence type="ECO:0000313" key="15">
    <source>
        <dbReference type="Proteomes" id="UP000626220"/>
    </source>
</evidence>
<feature type="domain" description="Carbohydrate kinase PfkB" evidence="13">
    <location>
        <begin position="2"/>
        <end position="296"/>
    </location>
</feature>
<dbReference type="Gene3D" id="3.40.1190.20">
    <property type="match status" value="1"/>
</dbReference>
<feature type="binding site" evidence="12">
    <location>
        <position position="255"/>
    </location>
    <ligand>
        <name>substrate</name>
    </ligand>
</feature>
<dbReference type="GO" id="GO:0019303">
    <property type="term" value="P:D-ribose catabolic process"/>
    <property type="evidence" value="ECO:0007669"/>
    <property type="project" value="UniProtKB-UniRule"/>
</dbReference>
<comment type="catalytic activity">
    <reaction evidence="12">
        <text>D-ribose + ATP = D-ribose 5-phosphate + ADP + H(+)</text>
        <dbReference type="Rhea" id="RHEA:13697"/>
        <dbReference type="ChEBI" id="CHEBI:15378"/>
        <dbReference type="ChEBI" id="CHEBI:30616"/>
        <dbReference type="ChEBI" id="CHEBI:47013"/>
        <dbReference type="ChEBI" id="CHEBI:78346"/>
        <dbReference type="ChEBI" id="CHEBI:456216"/>
        <dbReference type="EC" id="2.7.1.15"/>
    </reaction>
</comment>
<comment type="caution">
    <text evidence="12">Lacks conserved residue(s) required for the propagation of feature annotation.</text>
</comment>
<evidence type="ECO:0000256" key="9">
    <source>
        <dbReference type="ARBA" id="ARBA00022842"/>
    </source>
</evidence>
<feature type="active site" description="Proton acceptor" evidence="12">
    <location>
        <position position="255"/>
    </location>
</feature>
<keyword evidence="8 12" id="KW-0067">ATP-binding</keyword>
<dbReference type="GO" id="GO:0005829">
    <property type="term" value="C:cytosol"/>
    <property type="evidence" value="ECO:0007669"/>
    <property type="project" value="TreeGrafter"/>
</dbReference>
<keyword evidence="15" id="KW-1185">Reference proteome</keyword>
<feature type="binding site" evidence="12">
    <location>
        <position position="251"/>
    </location>
    <ligand>
        <name>K(+)</name>
        <dbReference type="ChEBI" id="CHEBI:29103"/>
    </ligand>
</feature>
<accession>A0A8J3GXQ4</accession>
<evidence type="ECO:0000256" key="5">
    <source>
        <dbReference type="ARBA" id="ARBA00022723"/>
    </source>
</evidence>
<dbReference type="EMBL" id="BNCJ01000004">
    <property type="protein sequence ID" value="GHF48102.1"/>
    <property type="molecule type" value="Genomic_DNA"/>
</dbReference>
<dbReference type="InterPro" id="IPR011611">
    <property type="entry name" value="PfkB_dom"/>
</dbReference>
<feature type="binding site" evidence="12">
    <location>
        <position position="288"/>
    </location>
    <ligand>
        <name>K(+)</name>
        <dbReference type="ChEBI" id="CHEBI:29103"/>
    </ligand>
</feature>
<dbReference type="InterPro" id="IPR002139">
    <property type="entry name" value="Ribo/fructo_kinase"/>
</dbReference>
<evidence type="ECO:0000256" key="4">
    <source>
        <dbReference type="ARBA" id="ARBA00022679"/>
    </source>
</evidence>
<reference evidence="14" key="2">
    <citation type="submission" date="2020-09" db="EMBL/GenBank/DDBJ databases">
        <authorList>
            <person name="Sun Q."/>
            <person name="Kim S."/>
        </authorList>
    </citation>
    <scope>NUCLEOTIDE SEQUENCE</scope>
    <source>
        <strain evidence="14">KCTC 42650</strain>
    </source>
</reference>
<keyword evidence="7 12" id="KW-0418">Kinase</keyword>
<evidence type="ECO:0000256" key="2">
    <source>
        <dbReference type="ARBA" id="ARBA00012035"/>
    </source>
</evidence>
<feature type="binding site" evidence="12">
    <location>
        <position position="290"/>
    </location>
    <ligand>
        <name>K(+)</name>
        <dbReference type="ChEBI" id="CHEBI:29103"/>
    </ligand>
</feature>
<reference evidence="14" key="1">
    <citation type="journal article" date="2014" name="Int. J. Syst. Evol. Microbiol.">
        <title>Complete genome sequence of Corynebacterium casei LMG S-19264T (=DSM 44701T), isolated from a smear-ripened cheese.</title>
        <authorList>
            <consortium name="US DOE Joint Genome Institute (JGI-PGF)"/>
            <person name="Walter F."/>
            <person name="Albersmeier A."/>
            <person name="Kalinowski J."/>
            <person name="Ruckert C."/>
        </authorList>
    </citation>
    <scope>NUCLEOTIDE SEQUENCE</scope>
    <source>
        <strain evidence="14">KCTC 42650</strain>
    </source>
</reference>
<name>A0A8J3GXQ4_9RHOB</name>
<dbReference type="PANTHER" id="PTHR10584:SF166">
    <property type="entry name" value="RIBOKINASE"/>
    <property type="match status" value="1"/>
</dbReference>
<dbReference type="PRINTS" id="PR00990">
    <property type="entry name" value="RIBOKINASE"/>
</dbReference>
<comment type="subunit">
    <text evidence="12">Homodimer.</text>
</comment>
<evidence type="ECO:0000256" key="8">
    <source>
        <dbReference type="ARBA" id="ARBA00022840"/>
    </source>
</evidence>
<evidence type="ECO:0000256" key="12">
    <source>
        <dbReference type="HAMAP-Rule" id="MF_01987"/>
    </source>
</evidence>
<dbReference type="PANTHER" id="PTHR10584">
    <property type="entry name" value="SUGAR KINASE"/>
    <property type="match status" value="1"/>
</dbReference>
<evidence type="ECO:0000256" key="6">
    <source>
        <dbReference type="ARBA" id="ARBA00022741"/>
    </source>
</evidence>
<comment type="similarity">
    <text evidence="12">Belongs to the carbohydrate kinase PfkB family. Ribokinase subfamily.</text>
</comment>
<dbReference type="GO" id="GO:0005524">
    <property type="term" value="F:ATP binding"/>
    <property type="evidence" value="ECO:0007669"/>
    <property type="project" value="UniProtKB-UniRule"/>
</dbReference>
<gene>
    <name evidence="12 14" type="primary">rbsK</name>
    <name evidence="14" type="ORF">GCM10017056_19540</name>
</gene>
<dbReference type="UniPathway" id="UPA00916">
    <property type="reaction ID" value="UER00889"/>
</dbReference>
<dbReference type="GO" id="GO:0046872">
    <property type="term" value="F:metal ion binding"/>
    <property type="evidence" value="ECO:0007669"/>
    <property type="project" value="UniProtKB-KW"/>
</dbReference>
<sequence>MIHVFGSINVDFVFRMRRMPGPGETVMADESLTLHGGKGANQAVAAARALGRPGGVAMHGAVGDDPFGPVIRAAMEAEGIDVSGIRTVADPTGRAVILLDDTGENSITVAAGANARLQADAPAYGGPGDLLVMQMEVPFDEVAKAATIARAAGCTVLLNLAPAPEGASAEAMADLLGQVDILVVNEHELALACTALGLTAGDSIPAAVAALAARIGCRIIATLGAEGVCRGLPGGDVLTLPAIPVDVVDTTGAGDTFVGAYAAGLAEGLSDEAALQRAVAAAALTCRKVGAQSAMPRAEEIDALLAGRSATA</sequence>
<dbReference type="EC" id="2.7.1.15" evidence="2 12"/>
<comment type="cofactor">
    <cofactor evidence="12">
        <name>Mg(2+)</name>
        <dbReference type="ChEBI" id="CHEBI:18420"/>
    </cofactor>
    <text evidence="12">Requires a divalent cation, most likely magnesium in vivo, as an electrophilic catalyst to aid phosphoryl group transfer. It is the chelate of the metal and the nucleotide that is the actual substrate.</text>
</comment>
<evidence type="ECO:0000256" key="11">
    <source>
        <dbReference type="ARBA" id="ARBA00023277"/>
    </source>
</evidence>
<organism evidence="14 15">
    <name type="scientific">Seohaeicola zhoushanensis</name>
    <dbReference type="NCBI Taxonomy" id="1569283"/>
    <lineage>
        <taxon>Bacteria</taxon>
        <taxon>Pseudomonadati</taxon>
        <taxon>Pseudomonadota</taxon>
        <taxon>Alphaproteobacteria</taxon>
        <taxon>Rhodobacterales</taxon>
        <taxon>Roseobacteraceae</taxon>
        <taxon>Seohaeicola</taxon>
    </lineage>
</organism>
<feature type="binding site" evidence="12">
    <location>
        <position position="249"/>
    </location>
    <ligand>
        <name>K(+)</name>
        <dbReference type="ChEBI" id="CHEBI:29103"/>
    </ligand>
</feature>
<dbReference type="InterPro" id="IPR011877">
    <property type="entry name" value="Ribokinase"/>
</dbReference>
<feature type="binding site" evidence="12">
    <location>
        <begin position="37"/>
        <end position="41"/>
    </location>
    <ligand>
        <name>substrate</name>
    </ligand>
</feature>
<feature type="binding site" evidence="12">
    <location>
        <position position="185"/>
    </location>
    <ligand>
        <name>ATP</name>
        <dbReference type="ChEBI" id="CHEBI:30616"/>
    </ligand>
</feature>
<keyword evidence="6 12" id="KW-0547">Nucleotide-binding</keyword>
<evidence type="ECO:0000256" key="1">
    <source>
        <dbReference type="ARBA" id="ARBA00005380"/>
    </source>
</evidence>
<evidence type="ECO:0000256" key="3">
    <source>
        <dbReference type="ARBA" id="ARBA00016943"/>
    </source>
</evidence>
<dbReference type="Proteomes" id="UP000626220">
    <property type="component" value="Unassembled WGS sequence"/>
</dbReference>
<dbReference type="SUPFAM" id="SSF53613">
    <property type="entry name" value="Ribokinase-like"/>
    <property type="match status" value="1"/>
</dbReference>